<proteinExistence type="predicted"/>
<accession>A0ACD5XKF2</accession>
<evidence type="ECO:0000313" key="2">
    <source>
        <dbReference type="Proteomes" id="UP001732700"/>
    </source>
</evidence>
<dbReference type="EnsemblPlants" id="AVESA.00010b.r2.4DG0787520.1">
    <property type="protein sequence ID" value="AVESA.00010b.r2.4DG0787520.1.CDS"/>
    <property type="gene ID" value="AVESA.00010b.r2.4DG0787520"/>
</dbReference>
<sequence length="461" mass="51015">MAPPSVPKKRKVHLPANEELAGKVLEKHRSMMAEESGGISEHRAVCLAKEPFRTPADLSRIKYAFLHLSRLNFLYMERALELMWQTTFSKNVDVVSLYYSQSAFHIQIGHQPQRAAATVICFGAVGLIFMIIQAAATAQENMVKLEQVAGRVYMSFKTVNTIISSFLDNLVPAPNNRGKTTTEGAETKKFTLEEMTAVTDNFAVVLGQGDSGKVYKGKLQDGREVAVKRLKDGLRRAEDTFGTELALHLHPLSLSHDHIVRLVGWCAEEGERMLVYEHMDKGTLRDHLNKASPSWITRIQVLLGAARAIGHLHRHAVIHCNLTSSNILLDRSLVPRVSGFGASVCREAPGGVLSQQDVVHRTYGYADPELEYYITGHLKPATDVYSFGVVMLEVLTGKQPVVATTTSTDTMLVPWALPSIQAGKLGDVLDRRPASEPSPRQREALHLVAGHRGKLFVRTWG</sequence>
<name>A0ACD5XKF2_AVESA</name>
<organism evidence="1 2">
    <name type="scientific">Avena sativa</name>
    <name type="common">Oat</name>
    <dbReference type="NCBI Taxonomy" id="4498"/>
    <lineage>
        <taxon>Eukaryota</taxon>
        <taxon>Viridiplantae</taxon>
        <taxon>Streptophyta</taxon>
        <taxon>Embryophyta</taxon>
        <taxon>Tracheophyta</taxon>
        <taxon>Spermatophyta</taxon>
        <taxon>Magnoliopsida</taxon>
        <taxon>Liliopsida</taxon>
        <taxon>Poales</taxon>
        <taxon>Poaceae</taxon>
        <taxon>BOP clade</taxon>
        <taxon>Pooideae</taxon>
        <taxon>Poodae</taxon>
        <taxon>Poeae</taxon>
        <taxon>Poeae Chloroplast Group 1 (Aveneae type)</taxon>
        <taxon>Aveninae</taxon>
        <taxon>Avena</taxon>
    </lineage>
</organism>
<evidence type="ECO:0000313" key="1">
    <source>
        <dbReference type="EnsemblPlants" id="AVESA.00010b.r2.4DG0787520.1.CDS"/>
    </source>
</evidence>
<reference evidence="1" key="1">
    <citation type="submission" date="2021-05" db="EMBL/GenBank/DDBJ databases">
        <authorList>
            <person name="Scholz U."/>
            <person name="Mascher M."/>
            <person name="Fiebig A."/>
        </authorList>
    </citation>
    <scope>NUCLEOTIDE SEQUENCE [LARGE SCALE GENOMIC DNA]</scope>
</reference>
<reference evidence="1" key="2">
    <citation type="submission" date="2025-09" db="UniProtKB">
        <authorList>
            <consortium name="EnsemblPlants"/>
        </authorList>
    </citation>
    <scope>IDENTIFICATION</scope>
</reference>
<dbReference type="Proteomes" id="UP001732700">
    <property type="component" value="Chromosome 4D"/>
</dbReference>
<keyword evidence="2" id="KW-1185">Reference proteome</keyword>
<protein>
    <submittedName>
        <fullName evidence="1">Uncharacterized protein</fullName>
    </submittedName>
</protein>